<keyword evidence="3" id="KW-1133">Transmembrane helix</keyword>
<dbReference type="AlphaFoldDB" id="A0A5K7ZMC9"/>
<sequence>MKKLIDLFRDLKSRDKSRLVKIAIGSVLVIVVFSAYQFTKDKDGQIPTRADVKKNTLQFDKRTFEKTIYNKTRADVEELRSELSAFKKEVRDMLAEKFQVAQQKQRYGEKKGTPDFLSNSPASDKAIGKVPPKNLSFTTPLPVVEKMQRNRPAPSEKNYFQGYRIRGKSSGNNKNQPPVKQIAVFVNPQATAAGSQDADNIEVHLPPSFMEANLLNGVTAPATDVGKNNPIPMLIRVNNLAVLPNNVKSNTKGCFVVAEGYGSLADERVHARLLSLSCINQKGGTVIDQAIKGFVVDTDGKEGMKGHVYAKFGQQIARVAIAGFLEGLGDAMSLGQQEFTYGVNTGVRTGQFKDTDPETLAKAGIGQGIVNVAQDLQKFYLDLAEQSLPVIEVHPTKNITIVISEGVDIAIKKQETSKVELDG</sequence>
<name>A0A5K7ZMC9_9BACT</name>
<feature type="region of interest" description="Disordered" evidence="2">
    <location>
        <begin position="109"/>
        <end position="132"/>
    </location>
</feature>
<dbReference type="CDD" id="cd16430">
    <property type="entry name" value="TraB"/>
    <property type="match status" value="1"/>
</dbReference>
<dbReference type="RefSeq" id="WP_155321624.1">
    <property type="nucleotide sequence ID" value="NZ_AP021876.1"/>
</dbReference>
<evidence type="ECO:0000313" key="5">
    <source>
        <dbReference type="Proteomes" id="UP000425960"/>
    </source>
</evidence>
<gene>
    <name evidence="4" type="ORF">DSCO28_13350</name>
</gene>
<proteinExistence type="predicted"/>
<dbReference type="Pfam" id="PF03743">
    <property type="entry name" value="TrbI"/>
    <property type="match status" value="1"/>
</dbReference>
<evidence type="ECO:0008006" key="6">
    <source>
        <dbReference type="Google" id="ProtNLM"/>
    </source>
</evidence>
<reference evidence="4 5" key="1">
    <citation type="submission" date="2019-11" db="EMBL/GenBank/DDBJ databases">
        <title>Comparative genomics of hydrocarbon-degrading Desulfosarcina strains.</title>
        <authorList>
            <person name="Watanabe M."/>
            <person name="Kojima H."/>
            <person name="Fukui M."/>
        </authorList>
    </citation>
    <scope>NUCLEOTIDE SEQUENCE [LARGE SCALE GENOMIC DNA]</scope>
    <source>
        <strain evidence="4 5">28bB2T</strain>
    </source>
</reference>
<dbReference type="EMBL" id="AP021876">
    <property type="protein sequence ID" value="BBO80769.1"/>
    <property type="molecule type" value="Genomic_DNA"/>
</dbReference>
<accession>A0A5K7ZMC9</accession>
<feature type="transmembrane region" description="Helical" evidence="3">
    <location>
        <begin position="20"/>
        <end position="39"/>
    </location>
</feature>
<evidence type="ECO:0000256" key="3">
    <source>
        <dbReference type="SAM" id="Phobius"/>
    </source>
</evidence>
<organism evidence="4 5">
    <name type="scientific">Desulfosarcina ovata subsp. sediminis</name>
    <dbReference type="NCBI Taxonomy" id="885957"/>
    <lineage>
        <taxon>Bacteria</taxon>
        <taxon>Pseudomonadati</taxon>
        <taxon>Thermodesulfobacteriota</taxon>
        <taxon>Desulfobacteria</taxon>
        <taxon>Desulfobacterales</taxon>
        <taxon>Desulfosarcinaceae</taxon>
        <taxon>Desulfosarcina</taxon>
    </lineage>
</organism>
<keyword evidence="1" id="KW-0175">Coiled coil</keyword>
<dbReference type="InterPro" id="IPR005498">
    <property type="entry name" value="T4SS_VirB10/TraB/TrbI"/>
</dbReference>
<keyword evidence="3" id="KW-0812">Transmembrane</keyword>
<evidence type="ECO:0000313" key="4">
    <source>
        <dbReference type="EMBL" id="BBO80769.1"/>
    </source>
</evidence>
<keyword evidence="3" id="KW-0472">Membrane</keyword>
<evidence type="ECO:0000256" key="2">
    <source>
        <dbReference type="SAM" id="MobiDB-lite"/>
    </source>
</evidence>
<evidence type="ECO:0000256" key="1">
    <source>
        <dbReference type="SAM" id="Coils"/>
    </source>
</evidence>
<protein>
    <recommendedName>
        <fullName evidence="6">Conjugal transfer protein TraB</fullName>
    </recommendedName>
</protein>
<feature type="coiled-coil region" evidence="1">
    <location>
        <begin position="69"/>
        <end position="96"/>
    </location>
</feature>
<dbReference type="Proteomes" id="UP000425960">
    <property type="component" value="Chromosome"/>
</dbReference>
<dbReference type="KEGG" id="dov:DSCO28_13350"/>